<dbReference type="Gene3D" id="3.40.630.190">
    <property type="entry name" value="LCP protein"/>
    <property type="match status" value="1"/>
</dbReference>
<feature type="region of interest" description="Disordered" evidence="2">
    <location>
        <begin position="315"/>
        <end position="346"/>
    </location>
</feature>
<dbReference type="InterPro" id="IPR050922">
    <property type="entry name" value="LytR/CpsA/Psr_CW_biosynth"/>
</dbReference>
<dbReference type="RefSeq" id="WP_135152771.1">
    <property type="nucleotide sequence ID" value="NZ_SOMN01000019.1"/>
</dbReference>
<evidence type="ECO:0000313" key="4">
    <source>
        <dbReference type="EMBL" id="TFE25380.1"/>
    </source>
</evidence>
<dbReference type="OrthoDB" id="27330at2"/>
<evidence type="ECO:0000313" key="5">
    <source>
        <dbReference type="Proteomes" id="UP000297900"/>
    </source>
</evidence>
<dbReference type="PANTHER" id="PTHR33392">
    <property type="entry name" value="POLYISOPRENYL-TEICHOIC ACID--PEPTIDOGLYCAN TEICHOIC ACID TRANSFERASE TAGU"/>
    <property type="match status" value="1"/>
</dbReference>
<protein>
    <submittedName>
        <fullName evidence="4">LytR family transcriptional regulator</fullName>
    </submittedName>
</protein>
<name>A0A4Y8LUN0_9BACL</name>
<sequence length="346" mass="38770">MRNYRRFKIAILSTFVLLVVVTGVIYANRGALSALGYDWFLSGKVEASFADSYQPLTDRPTTKEPPQVEKPFSMLLMGVDARANEQGRSDTLIYTVIRPQDGKVLMISIPRDTYTEMVGRDTEDKITHAYAFGGAEMAVNSVEKLLDAKVDHYASINFQGFIKVVDTLGGISLPITEDIVNKGADHEKFTIEGNLDNYTGLDALRFVRYREDAGGDMSRTERNRQFLEALIQKTSSMKQWTKIPEILDIIGDNFNTDLPPSSMSDLAKQFLQTGHQIKSYTLQGEGKRMGPQNLWYFVSDEEDLTSVRSTISTWLNPETPESELKIPQEQNQDQSGKSNPSQSPAA</sequence>
<gene>
    <name evidence="4" type="ORF">E2980_13780</name>
</gene>
<comment type="similarity">
    <text evidence="1">Belongs to the LytR/CpsA/Psr (LCP) family.</text>
</comment>
<dbReference type="AlphaFoldDB" id="A0A4Y8LUN0"/>
<evidence type="ECO:0000259" key="3">
    <source>
        <dbReference type="Pfam" id="PF03816"/>
    </source>
</evidence>
<organism evidence="4 5">
    <name type="scientific">Cohnella luojiensis</name>
    <dbReference type="NCBI Taxonomy" id="652876"/>
    <lineage>
        <taxon>Bacteria</taxon>
        <taxon>Bacillati</taxon>
        <taxon>Bacillota</taxon>
        <taxon>Bacilli</taxon>
        <taxon>Bacillales</taxon>
        <taxon>Paenibacillaceae</taxon>
        <taxon>Cohnella</taxon>
    </lineage>
</organism>
<dbReference type="InterPro" id="IPR004474">
    <property type="entry name" value="LytR_CpsA_psr"/>
</dbReference>
<accession>A0A4Y8LUN0</accession>
<feature type="domain" description="Cell envelope-related transcriptional attenuator" evidence="3">
    <location>
        <begin position="88"/>
        <end position="235"/>
    </location>
</feature>
<evidence type="ECO:0000256" key="2">
    <source>
        <dbReference type="SAM" id="MobiDB-lite"/>
    </source>
</evidence>
<dbReference type="PANTHER" id="PTHR33392:SF6">
    <property type="entry name" value="POLYISOPRENYL-TEICHOIC ACID--PEPTIDOGLYCAN TEICHOIC ACID TRANSFERASE TAGU"/>
    <property type="match status" value="1"/>
</dbReference>
<comment type="caution">
    <text evidence="4">The sequence shown here is derived from an EMBL/GenBank/DDBJ whole genome shotgun (WGS) entry which is preliminary data.</text>
</comment>
<evidence type="ECO:0000256" key="1">
    <source>
        <dbReference type="ARBA" id="ARBA00006068"/>
    </source>
</evidence>
<dbReference type="NCBIfam" id="TIGR00350">
    <property type="entry name" value="lytR_cpsA_psr"/>
    <property type="match status" value="1"/>
</dbReference>
<dbReference type="EMBL" id="SOMN01000019">
    <property type="protein sequence ID" value="TFE25380.1"/>
    <property type="molecule type" value="Genomic_DNA"/>
</dbReference>
<dbReference type="Proteomes" id="UP000297900">
    <property type="component" value="Unassembled WGS sequence"/>
</dbReference>
<reference evidence="4 5" key="1">
    <citation type="submission" date="2019-03" db="EMBL/GenBank/DDBJ databases">
        <title>Cohnella endophytica sp. nov., a novel endophytic bacterium isolated from bark of Sonneratia apetala.</title>
        <authorList>
            <person name="Tuo L."/>
        </authorList>
    </citation>
    <scope>NUCLEOTIDE SEQUENCE [LARGE SCALE GENOMIC DNA]</scope>
    <source>
        <strain evidence="4 5">CCTCC AB 208254</strain>
    </source>
</reference>
<keyword evidence="5" id="KW-1185">Reference proteome</keyword>
<proteinExistence type="inferred from homology"/>
<dbReference type="Pfam" id="PF03816">
    <property type="entry name" value="LytR_cpsA_psr"/>
    <property type="match status" value="1"/>
</dbReference>
<feature type="compositionally biased region" description="Polar residues" evidence="2">
    <location>
        <begin position="328"/>
        <end position="346"/>
    </location>
</feature>